<feature type="compositionally biased region" description="Low complexity" evidence="1">
    <location>
        <begin position="154"/>
        <end position="168"/>
    </location>
</feature>
<dbReference type="AlphaFoldDB" id="A0A9P6T3Q7"/>
<keyword evidence="3" id="KW-1185">Reference proteome</keyword>
<reference evidence="2" key="1">
    <citation type="journal article" date="2020" name="Fungal Divers.">
        <title>Resolving the Mortierellaceae phylogeny through synthesis of multi-gene phylogenetics and phylogenomics.</title>
        <authorList>
            <person name="Vandepol N."/>
            <person name="Liber J."/>
            <person name="Desiro A."/>
            <person name="Na H."/>
            <person name="Kennedy M."/>
            <person name="Barry K."/>
            <person name="Grigoriev I.V."/>
            <person name="Miller A.N."/>
            <person name="O'Donnell K."/>
            <person name="Stajich J.E."/>
            <person name="Bonito G."/>
        </authorList>
    </citation>
    <scope>NUCLEOTIDE SEQUENCE</scope>
    <source>
        <strain evidence="2">NRRL 2769</strain>
    </source>
</reference>
<feature type="region of interest" description="Disordered" evidence="1">
    <location>
        <begin position="422"/>
        <end position="473"/>
    </location>
</feature>
<name>A0A9P6T3Q7_9FUNG</name>
<sequence>MQPALYSNVRNNLSNLPRSISPHLGSPVSSSSASPIRSLSPSHHNTQLRSRSSSPTPRRFASVLAFHATPPPESYGKRRAASGDQLSQQQQQQQQRSEYEEREVSNSRDRGNTDKDGSPGRAAFKNLEDNWKKFELDSAVTSPPPVTSNSTLGSSLSRPASPLSRSASPMPPSKLPYRELIECDSLNQARSGEAKEAAASSSLSSDDPNGLSAPLGETKNRDHTSQLGHTKSMTESQSKPSDPEVSASSNSLSPKPKEEAAATTMAVTAAAAANYHSQHTQGFGNTFLASNEARHILDLPSLLGRDPNMIPEVLAMPVPLQAKHTSREVPSSGSDNGAGANMLSKLNAKAEATAQAMTKRHATKKLNITETEAHRMVRMMAEEIVALHREREVMAQKLELAKHEMLEAAKLLRAKAVMTEAAENAGKEMQDMSSSSSSSTESRPLKQEGQEREEEEERQRQNASLYDKDEWKV</sequence>
<feature type="compositionally biased region" description="Low complexity" evidence="1">
    <location>
        <begin position="49"/>
        <end position="59"/>
    </location>
</feature>
<protein>
    <submittedName>
        <fullName evidence="2">Uncharacterized protein</fullName>
    </submittedName>
</protein>
<evidence type="ECO:0000313" key="2">
    <source>
        <dbReference type="EMBL" id="KAG0022408.1"/>
    </source>
</evidence>
<proteinExistence type="predicted"/>
<organism evidence="2 3">
    <name type="scientific">Entomortierella chlamydospora</name>
    <dbReference type="NCBI Taxonomy" id="101097"/>
    <lineage>
        <taxon>Eukaryota</taxon>
        <taxon>Fungi</taxon>
        <taxon>Fungi incertae sedis</taxon>
        <taxon>Mucoromycota</taxon>
        <taxon>Mortierellomycotina</taxon>
        <taxon>Mortierellomycetes</taxon>
        <taxon>Mortierellales</taxon>
        <taxon>Mortierellaceae</taxon>
        <taxon>Entomortierella</taxon>
    </lineage>
</organism>
<feature type="region of interest" description="Disordered" evidence="1">
    <location>
        <begin position="16"/>
        <end position="123"/>
    </location>
</feature>
<feature type="compositionally biased region" description="Polar residues" evidence="1">
    <location>
        <begin position="225"/>
        <end position="253"/>
    </location>
</feature>
<comment type="caution">
    <text evidence="2">The sequence shown here is derived from an EMBL/GenBank/DDBJ whole genome shotgun (WGS) entry which is preliminary data.</text>
</comment>
<accession>A0A9P6T3Q7</accession>
<feature type="compositionally biased region" description="Basic and acidic residues" evidence="1">
    <location>
        <begin position="97"/>
        <end position="118"/>
    </location>
</feature>
<feature type="region of interest" description="Disordered" evidence="1">
    <location>
        <begin position="136"/>
        <end position="175"/>
    </location>
</feature>
<feature type="region of interest" description="Disordered" evidence="1">
    <location>
        <begin position="189"/>
        <end position="263"/>
    </location>
</feature>
<gene>
    <name evidence="2" type="ORF">BGZ80_000302</name>
</gene>
<feature type="compositionally biased region" description="Low complexity" evidence="1">
    <location>
        <begin position="19"/>
        <end position="42"/>
    </location>
</feature>
<dbReference type="Proteomes" id="UP000703661">
    <property type="component" value="Unassembled WGS sequence"/>
</dbReference>
<evidence type="ECO:0000313" key="3">
    <source>
        <dbReference type="Proteomes" id="UP000703661"/>
    </source>
</evidence>
<evidence type="ECO:0000256" key="1">
    <source>
        <dbReference type="SAM" id="MobiDB-lite"/>
    </source>
</evidence>
<dbReference type="EMBL" id="JAAAID010000106">
    <property type="protein sequence ID" value="KAG0022408.1"/>
    <property type="molecule type" value="Genomic_DNA"/>
</dbReference>